<evidence type="ECO:0000256" key="3">
    <source>
        <dbReference type="ARBA" id="ARBA00012768"/>
    </source>
</evidence>
<dbReference type="GO" id="GO:0051536">
    <property type="term" value="F:iron-sulfur cluster binding"/>
    <property type="evidence" value="ECO:0007669"/>
    <property type="project" value="UniProtKB-KW"/>
</dbReference>
<dbReference type="AlphaFoldDB" id="I3IHM3"/>
<evidence type="ECO:0000256" key="10">
    <source>
        <dbReference type="ARBA" id="ARBA00023014"/>
    </source>
</evidence>
<dbReference type="Gene3D" id="3.90.320.10">
    <property type="match status" value="1"/>
</dbReference>
<comment type="cofactor">
    <cofactor evidence="13">
        <name>iron-sulfur cluster</name>
        <dbReference type="ChEBI" id="CHEBI:30408"/>
    </cofactor>
</comment>
<dbReference type="Pfam" id="PF12705">
    <property type="entry name" value="PDDEXK_1"/>
    <property type="match status" value="1"/>
</dbReference>
<dbReference type="STRING" id="247490.KSU1_B0361"/>
<evidence type="ECO:0000256" key="12">
    <source>
        <dbReference type="ARBA" id="ARBA00023211"/>
    </source>
</evidence>
<keyword evidence="16" id="KW-1185">Reference proteome</keyword>
<dbReference type="PANTHER" id="PTHR36531">
    <property type="entry name" value="CRISPR-ASSOCIATED EXONUCLEASE CAS4"/>
    <property type="match status" value="1"/>
</dbReference>
<comment type="caution">
    <text evidence="15">The sequence shown here is derived from an EMBL/GenBank/DDBJ whole genome shotgun (WGS) entry which is preliminary data.</text>
</comment>
<reference evidence="15 16" key="1">
    <citation type="journal article" date="2012" name="FEBS Lett.">
        <title>Anammox organism KSU-1 expresses a NirK-type copper-containing nitrite reductase instead of a NirS-type with cytochrome cd1.</title>
        <authorList>
            <person name="Hira D."/>
            <person name="Toh H."/>
            <person name="Migita C.T."/>
            <person name="Okubo H."/>
            <person name="Nishiyama T."/>
            <person name="Hattori M."/>
            <person name="Furukawa K."/>
            <person name="Fujii T."/>
        </authorList>
    </citation>
    <scope>NUCLEOTIDE SEQUENCE [LARGE SCALE GENOMIC DNA]</scope>
</reference>
<feature type="domain" description="PD-(D/E)XK endonuclease-like" evidence="14">
    <location>
        <begin position="19"/>
        <end position="170"/>
    </location>
</feature>
<comment type="function">
    <text evidence="13">CRISPR (clustered regularly interspaced short palindromic repeat) is an adaptive immune system that provides protection against mobile genetic elements (viruses, transposable elements and conjugative plasmids). CRISPR clusters contain sequences complementary to antecedent mobile elements and target invading nucleic acids. CRISPR clusters are transcribed and processed into CRISPR RNA (crRNA).</text>
</comment>
<keyword evidence="8 13" id="KW-0269">Exonuclease</keyword>
<dbReference type="GO" id="GO:0004527">
    <property type="term" value="F:exonuclease activity"/>
    <property type="evidence" value="ECO:0007669"/>
    <property type="project" value="UniProtKB-KW"/>
</dbReference>
<evidence type="ECO:0000256" key="7">
    <source>
        <dbReference type="ARBA" id="ARBA00022801"/>
    </source>
</evidence>
<evidence type="ECO:0000313" key="15">
    <source>
        <dbReference type="EMBL" id="GAB61218.1"/>
    </source>
</evidence>
<evidence type="ECO:0000256" key="8">
    <source>
        <dbReference type="ARBA" id="ARBA00022839"/>
    </source>
</evidence>
<comment type="similarity">
    <text evidence="2 13">Belongs to the CRISPR-associated exonuclease Cas4 family.</text>
</comment>
<evidence type="ECO:0000256" key="2">
    <source>
        <dbReference type="ARBA" id="ARBA00009189"/>
    </source>
</evidence>
<comment type="cofactor">
    <cofactor evidence="1">
        <name>[4Fe-4S] cluster</name>
        <dbReference type="ChEBI" id="CHEBI:49883"/>
    </cofactor>
</comment>
<keyword evidence="7 13" id="KW-0378">Hydrolase</keyword>
<evidence type="ECO:0000256" key="6">
    <source>
        <dbReference type="ARBA" id="ARBA00022723"/>
    </source>
</evidence>
<dbReference type="Proteomes" id="UP000002985">
    <property type="component" value="Unassembled WGS sequence"/>
</dbReference>
<dbReference type="InterPro" id="IPR011604">
    <property type="entry name" value="PDDEXK-like_dom_sf"/>
</dbReference>
<dbReference type="NCBIfam" id="TIGR00372">
    <property type="entry name" value="cas4"/>
    <property type="match status" value="1"/>
</dbReference>
<organism evidence="15 16">
    <name type="scientific">Candidatus Jettenia caeni</name>
    <dbReference type="NCBI Taxonomy" id="247490"/>
    <lineage>
        <taxon>Bacteria</taxon>
        <taxon>Pseudomonadati</taxon>
        <taxon>Planctomycetota</taxon>
        <taxon>Candidatus Brocadiia</taxon>
        <taxon>Candidatus Brocadiales</taxon>
        <taxon>Candidatus Brocadiaceae</taxon>
        <taxon>Candidatus Jettenia</taxon>
    </lineage>
</organism>
<keyword evidence="10 13" id="KW-0411">Iron-sulfur</keyword>
<keyword evidence="9 13" id="KW-0408">Iron</keyword>
<keyword evidence="12 13" id="KW-0464">Manganese</keyword>
<comment type="cofactor">
    <cofactor evidence="13">
        <name>Mg(2+)</name>
        <dbReference type="ChEBI" id="CHEBI:18420"/>
    </cofactor>
    <cofactor evidence="13">
        <name>Mn(2+)</name>
        <dbReference type="ChEBI" id="CHEBI:29035"/>
    </cofactor>
    <text evidence="13">Mg(2+) or Mn(2+) required for ssDNA cleavage activity.</text>
</comment>
<gene>
    <name evidence="15" type="ORF">KSU1_B0361</name>
</gene>
<name>I3IHM3_9BACT</name>
<dbReference type="eggNOG" id="COG1468">
    <property type="taxonomic scope" value="Bacteria"/>
</dbReference>
<dbReference type="PANTHER" id="PTHR36531:SF6">
    <property type="entry name" value="DNA REPLICATION ATP-DEPENDENT HELICASE_NUCLEASE DNA2"/>
    <property type="match status" value="1"/>
</dbReference>
<evidence type="ECO:0000256" key="4">
    <source>
        <dbReference type="ARBA" id="ARBA00020049"/>
    </source>
</evidence>
<dbReference type="GO" id="GO:0046872">
    <property type="term" value="F:metal ion binding"/>
    <property type="evidence" value="ECO:0007669"/>
    <property type="project" value="UniProtKB-KW"/>
</dbReference>
<dbReference type="InterPro" id="IPR013343">
    <property type="entry name" value="CRISPR-assoc_prot_Cas4"/>
</dbReference>
<dbReference type="GO" id="GO:0051607">
    <property type="term" value="P:defense response to virus"/>
    <property type="evidence" value="ECO:0007669"/>
    <property type="project" value="UniProtKB-KW"/>
</dbReference>
<evidence type="ECO:0000256" key="11">
    <source>
        <dbReference type="ARBA" id="ARBA00023118"/>
    </source>
</evidence>
<keyword evidence="6 13" id="KW-0479">Metal-binding</keyword>
<proteinExistence type="inferred from homology"/>
<evidence type="ECO:0000256" key="1">
    <source>
        <dbReference type="ARBA" id="ARBA00001966"/>
    </source>
</evidence>
<evidence type="ECO:0000256" key="13">
    <source>
        <dbReference type="RuleBase" id="RU365022"/>
    </source>
</evidence>
<keyword evidence="5 13" id="KW-0540">Nuclease</keyword>
<protein>
    <recommendedName>
        <fullName evidence="4 13">CRISPR-associated exonuclease Cas4</fullName>
        <ecNumber evidence="3 13">3.1.12.1</ecNumber>
    </recommendedName>
</protein>
<dbReference type="EMBL" id="BAFH01000002">
    <property type="protein sequence ID" value="GAB61218.1"/>
    <property type="molecule type" value="Genomic_DNA"/>
</dbReference>
<evidence type="ECO:0000256" key="5">
    <source>
        <dbReference type="ARBA" id="ARBA00022722"/>
    </source>
</evidence>
<dbReference type="EC" id="3.1.12.1" evidence="3 13"/>
<accession>I3IHM3</accession>
<keyword evidence="11 13" id="KW-0051">Antiviral defense</keyword>
<evidence type="ECO:0000313" key="16">
    <source>
        <dbReference type="Proteomes" id="UP000002985"/>
    </source>
</evidence>
<sequence length="171" mass="20075">MNCLNIPQHEELRYKVLKGRKIHERKERENQDYLRKKIGCTSKAVSVYLASPRIRVRGIVDEVLELSDGTMAPLDYKYTEFSEYTYKTHKFQSVMYAMLIEEIYKKPVKKGFICYVKDGASLKEISYEPSDFEDAKALLSEIFDVISKGYYPKKTKFSNRCIDCCYRNICV</sequence>
<dbReference type="InterPro" id="IPR038726">
    <property type="entry name" value="PDDEXK_AddAB-type"/>
</dbReference>
<evidence type="ECO:0000259" key="14">
    <source>
        <dbReference type="Pfam" id="PF12705"/>
    </source>
</evidence>
<evidence type="ECO:0000256" key="9">
    <source>
        <dbReference type="ARBA" id="ARBA00023004"/>
    </source>
</evidence>
<dbReference type="InterPro" id="IPR051827">
    <property type="entry name" value="Cas4_exonuclease"/>
</dbReference>